<evidence type="ECO:0000313" key="2">
    <source>
        <dbReference type="Proteomes" id="UP000070578"/>
    </source>
</evidence>
<comment type="caution">
    <text evidence="1">The sequence shown here is derived from an EMBL/GenBank/DDBJ whole genome shotgun (WGS) entry which is preliminary data.</text>
</comment>
<proteinExistence type="predicted"/>
<reference evidence="1 2" key="1">
    <citation type="submission" date="2016-02" db="EMBL/GenBank/DDBJ databases">
        <authorList>
            <person name="Wen L."/>
            <person name="He K."/>
            <person name="Yang H."/>
        </authorList>
    </citation>
    <scope>NUCLEOTIDE SEQUENCE [LARGE SCALE GENOMIC DNA]</scope>
    <source>
        <strain evidence="1">ShG14-8</strain>
    </source>
</reference>
<organism evidence="1 2">
    <name type="scientific">Candidatus Gallionella acididurans</name>
    <dbReference type="NCBI Taxonomy" id="1796491"/>
    <lineage>
        <taxon>Bacteria</taxon>
        <taxon>Pseudomonadati</taxon>
        <taxon>Pseudomonadota</taxon>
        <taxon>Betaproteobacteria</taxon>
        <taxon>Nitrosomonadales</taxon>
        <taxon>Gallionellaceae</taxon>
        <taxon>Gallionella</taxon>
    </lineage>
</organism>
<sequence length="66" mass="7402">MALRGIHATFHQVCCSRSVVVLPLICNFKAPPPKNTQASTNSGTKKIVEFLCIFDENLSDFFYKHS</sequence>
<gene>
    <name evidence="1" type="ORF">AWT59_3040</name>
</gene>
<name>A0A139BPA7_9PROT</name>
<reference evidence="1 2" key="2">
    <citation type="submission" date="2016-03" db="EMBL/GenBank/DDBJ databases">
        <title>New uncultured bacterium of the family Gallionellaceae from acid mine drainage: description and reconstruction of genome based on metagenomic analysis of microbial community.</title>
        <authorList>
            <person name="Kadnikov V."/>
            <person name="Ivasenko D."/>
            <person name="Beletsky A."/>
            <person name="Mardanov A."/>
            <person name="Danilova E."/>
            <person name="Pimenov N."/>
            <person name="Karnachuk O."/>
            <person name="Ravin N."/>
        </authorList>
    </citation>
    <scope>NUCLEOTIDE SEQUENCE [LARGE SCALE GENOMIC DNA]</scope>
    <source>
        <strain evidence="1">ShG14-8</strain>
    </source>
</reference>
<evidence type="ECO:0000313" key="1">
    <source>
        <dbReference type="EMBL" id="KXS30831.1"/>
    </source>
</evidence>
<protein>
    <submittedName>
        <fullName evidence="1">Uncharacterized protein</fullName>
    </submittedName>
</protein>
<dbReference type="AlphaFoldDB" id="A0A139BPA7"/>
<accession>A0A139BPA7</accession>
<dbReference type="EMBL" id="LSLI01000134">
    <property type="protein sequence ID" value="KXS30831.1"/>
    <property type="molecule type" value="Genomic_DNA"/>
</dbReference>
<dbReference type="Proteomes" id="UP000070578">
    <property type="component" value="Unassembled WGS sequence"/>
</dbReference>